<keyword evidence="6" id="KW-0092">Biotin</keyword>
<evidence type="ECO:0000256" key="9">
    <source>
        <dbReference type="PROSITE-ProRule" id="PRU00409"/>
    </source>
</evidence>
<dbReference type="Pfam" id="PF00364">
    <property type="entry name" value="Biotin_lipoyl"/>
    <property type="match status" value="1"/>
</dbReference>
<dbReference type="Gene3D" id="3.30.700.40">
    <property type="match status" value="1"/>
</dbReference>
<comment type="pathway">
    <text evidence="7">Amino-acid degradation; L-leucine degradation.</text>
</comment>
<dbReference type="Pfam" id="PF21139">
    <property type="entry name" value="BT_MCC_alpha"/>
    <property type="match status" value="1"/>
</dbReference>
<comment type="caution">
    <text evidence="13">The sequence shown here is derived from an EMBL/GenBank/DDBJ whole genome shotgun (WGS) entry which is preliminary data.</text>
</comment>
<dbReference type="Pfam" id="PF00289">
    <property type="entry name" value="Biotin_carb_N"/>
    <property type="match status" value="1"/>
</dbReference>
<reference evidence="13" key="1">
    <citation type="submission" date="2016-06" db="EMBL/GenBank/DDBJ databases">
        <authorList>
            <person name="Kjaerup R.B."/>
            <person name="Dalgaard T.S."/>
            <person name="Juul-Madsen H.R."/>
        </authorList>
    </citation>
    <scope>NUCLEOTIDE SEQUENCE [LARGE SCALE GENOMIC DNA]</scope>
    <source>
        <strain evidence="13">E152</strain>
    </source>
</reference>
<evidence type="ECO:0000256" key="3">
    <source>
        <dbReference type="ARBA" id="ARBA00022598"/>
    </source>
</evidence>
<dbReference type="InterPro" id="IPR005481">
    <property type="entry name" value="BC-like_N"/>
</dbReference>
<dbReference type="Proteomes" id="UP000092389">
    <property type="component" value="Unassembled WGS sequence"/>
</dbReference>
<keyword evidence="5 9" id="KW-0067">ATP-binding</keyword>
<dbReference type="InterPro" id="IPR048429">
    <property type="entry name" value="MCC_alpha_BT"/>
</dbReference>
<dbReference type="SUPFAM" id="SSF51246">
    <property type="entry name" value="Rudiment single hybrid motif"/>
    <property type="match status" value="1"/>
</dbReference>
<evidence type="ECO:0000313" key="13">
    <source>
        <dbReference type="EMBL" id="OBH70657.1"/>
    </source>
</evidence>
<evidence type="ECO:0000256" key="5">
    <source>
        <dbReference type="ARBA" id="ARBA00022840"/>
    </source>
</evidence>
<dbReference type="PROSITE" id="PS50979">
    <property type="entry name" value="BC"/>
    <property type="match status" value="1"/>
</dbReference>
<evidence type="ECO:0000256" key="1">
    <source>
        <dbReference type="ARBA" id="ARBA00001953"/>
    </source>
</evidence>
<dbReference type="Gene3D" id="3.30.470.20">
    <property type="entry name" value="ATP-grasp fold, B domain"/>
    <property type="match status" value="1"/>
</dbReference>
<dbReference type="GO" id="GO:0005524">
    <property type="term" value="F:ATP binding"/>
    <property type="evidence" value="ECO:0007669"/>
    <property type="project" value="UniProtKB-UniRule"/>
</dbReference>
<dbReference type="InterPro" id="IPR050856">
    <property type="entry name" value="Biotin_carboxylase_complex"/>
</dbReference>
<keyword evidence="4 9" id="KW-0547">Nucleotide-binding</keyword>
<dbReference type="InterPro" id="IPR005482">
    <property type="entry name" value="Biotin_COase_C"/>
</dbReference>
<dbReference type="RefSeq" id="WP_067911405.1">
    <property type="nucleotide sequence ID" value="NZ_LZJP01000089.1"/>
</dbReference>
<dbReference type="CDD" id="cd06850">
    <property type="entry name" value="biotinyl_domain"/>
    <property type="match status" value="1"/>
</dbReference>
<sequence length="662" mass="71343">MFETVLVANRGEIAVRVIRTLRRLGIRSVAVYSDPDDGARHVREADEAVRLGPAAARESYLNIDKVVEAALRTGSQAIHPGYGFLSENADFAAACERAGVIFLGPPVRAIQVMGDKITAKNAVAAFDVPVVPGVAKPGLSDDDLVAAADEVGYPVLIKPSAGGGGKGMRLVEEPAKLREALVGARREAASSFGDDTLFLERFVLRPRHIEVQVLADTHGNIVHLGERECSLQRRHQKVIEEAPSPLLDEATRARIGAAACNTARSVDYVGAGTVEFIVSADRPDEFFFMEMNTRLQVEHPVTEAVTGLDLVEWQLRVAAGEKLVIAQDDIELHGHAIEARVYAEDPARGFLPTGGRVLQVSEPSGAGVRVDSSLLPGTVVGSDYDPMLSKVIAHGTDRDEALAKLDRALSRTAILGVQTNIEFLRFLLADERVRAGDLDTALLDERLSDFAPLPAPDDVLAAAGLYRQSALAFSARRFAGNPWAAPTGWRVGGSPAPVRTDMRTPLRSETVSVWGLPQAATVQVGENETHSAAVQVERDRMRVTLDGVRREYRWAEADRHLWIADERGTWHLREAEENKIHRAAGAQRAEIVSPMPGSVIAIQASSGADVSEGDVVVVVEAMKMEHSLAAPISGQVEVLVSVGDQVTVDQVLARLAPEESKD</sequence>
<keyword evidence="3" id="KW-0436">Ligase</keyword>
<dbReference type="SUPFAM" id="SSF52440">
    <property type="entry name" value="PreATP-grasp domain"/>
    <property type="match status" value="1"/>
</dbReference>
<evidence type="ECO:0000256" key="8">
    <source>
        <dbReference type="ARBA" id="ARBA00048501"/>
    </source>
</evidence>
<dbReference type="EMBL" id="LZJU01000146">
    <property type="protein sequence ID" value="OBH70657.1"/>
    <property type="molecule type" value="Genomic_DNA"/>
</dbReference>
<dbReference type="InterPro" id="IPR001882">
    <property type="entry name" value="Biotin_BS"/>
</dbReference>
<comment type="catalytic activity">
    <reaction evidence="8">
        <text>N(6)-biotinyl-L-lysyl-[protein] + hydrogencarbonate + ATP = N(6)-carboxybiotinyl-L-lysyl-[protein] + ADP + phosphate + H(+)</text>
        <dbReference type="Rhea" id="RHEA:13501"/>
        <dbReference type="Rhea" id="RHEA-COMP:10505"/>
        <dbReference type="Rhea" id="RHEA-COMP:10506"/>
        <dbReference type="ChEBI" id="CHEBI:15378"/>
        <dbReference type="ChEBI" id="CHEBI:17544"/>
        <dbReference type="ChEBI" id="CHEBI:30616"/>
        <dbReference type="ChEBI" id="CHEBI:43474"/>
        <dbReference type="ChEBI" id="CHEBI:83144"/>
        <dbReference type="ChEBI" id="CHEBI:83145"/>
        <dbReference type="ChEBI" id="CHEBI:456216"/>
        <dbReference type="EC" id="6.3.4.14"/>
    </reaction>
    <physiologicalReaction direction="left-to-right" evidence="8">
        <dbReference type="Rhea" id="RHEA:13502"/>
    </physiologicalReaction>
</comment>
<evidence type="ECO:0000256" key="2">
    <source>
        <dbReference type="ARBA" id="ARBA00013263"/>
    </source>
</evidence>
<evidence type="ECO:0000259" key="11">
    <source>
        <dbReference type="PROSITE" id="PS50975"/>
    </source>
</evidence>
<dbReference type="InterPro" id="IPR011764">
    <property type="entry name" value="Biotin_carboxylation_dom"/>
</dbReference>
<dbReference type="InterPro" id="IPR000089">
    <property type="entry name" value="Biotin_lipoyl"/>
</dbReference>
<dbReference type="SMART" id="SM00878">
    <property type="entry name" value="Biotin_carb_C"/>
    <property type="match status" value="1"/>
</dbReference>
<comment type="cofactor">
    <cofactor evidence="1">
        <name>biotin</name>
        <dbReference type="ChEBI" id="CHEBI:57586"/>
    </cofactor>
</comment>
<dbReference type="PANTHER" id="PTHR18866:SF33">
    <property type="entry name" value="METHYLCROTONOYL-COA CARBOXYLASE SUBUNIT ALPHA, MITOCHONDRIAL-RELATED"/>
    <property type="match status" value="1"/>
</dbReference>
<evidence type="ECO:0000259" key="12">
    <source>
        <dbReference type="PROSITE" id="PS50979"/>
    </source>
</evidence>
<dbReference type="Pfam" id="PF02785">
    <property type="entry name" value="Biotin_carb_C"/>
    <property type="match status" value="1"/>
</dbReference>
<organism evidence="13">
    <name type="scientific">Mycobacterium mantenii</name>
    <dbReference type="NCBI Taxonomy" id="560555"/>
    <lineage>
        <taxon>Bacteria</taxon>
        <taxon>Bacillati</taxon>
        <taxon>Actinomycetota</taxon>
        <taxon>Actinomycetes</taxon>
        <taxon>Mycobacteriales</taxon>
        <taxon>Mycobacteriaceae</taxon>
        <taxon>Mycobacterium</taxon>
        <taxon>Mycobacterium avium complex (MAC)</taxon>
    </lineage>
</organism>
<dbReference type="OrthoDB" id="9760256at2"/>
<dbReference type="FunFam" id="3.30.470.20:FF:000028">
    <property type="entry name" value="Methylcrotonoyl-CoA carboxylase subunit alpha, mitochondrial"/>
    <property type="match status" value="1"/>
</dbReference>
<dbReference type="PROSITE" id="PS50975">
    <property type="entry name" value="ATP_GRASP"/>
    <property type="match status" value="1"/>
</dbReference>
<protein>
    <recommendedName>
        <fullName evidence="2">biotin carboxylase</fullName>
        <ecNumber evidence="2">6.3.4.14</ecNumber>
    </recommendedName>
</protein>
<evidence type="ECO:0000256" key="6">
    <source>
        <dbReference type="ARBA" id="ARBA00023267"/>
    </source>
</evidence>
<proteinExistence type="predicted"/>
<dbReference type="SUPFAM" id="SSF51230">
    <property type="entry name" value="Single hybrid motif"/>
    <property type="match status" value="1"/>
</dbReference>
<dbReference type="InterPro" id="IPR005479">
    <property type="entry name" value="CPAse_ATP-bd"/>
</dbReference>
<accession>A0A1A2T3P5</accession>
<evidence type="ECO:0000256" key="7">
    <source>
        <dbReference type="ARBA" id="ARBA00046317"/>
    </source>
</evidence>
<dbReference type="PROSITE" id="PS00866">
    <property type="entry name" value="CPSASE_1"/>
    <property type="match status" value="1"/>
</dbReference>
<dbReference type="GO" id="GO:0046872">
    <property type="term" value="F:metal ion binding"/>
    <property type="evidence" value="ECO:0007669"/>
    <property type="project" value="InterPro"/>
</dbReference>
<dbReference type="InterPro" id="IPR011053">
    <property type="entry name" value="Single_hybrid_motif"/>
</dbReference>
<dbReference type="FunFam" id="3.30.1490.20:FF:000003">
    <property type="entry name" value="acetyl-CoA carboxylase isoform X1"/>
    <property type="match status" value="1"/>
</dbReference>
<dbReference type="Pfam" id="PF02786">
    <property type="entry name" value="CPSase_L_D2"/>
    <property type="match status" value="1"/>
</dbReference>
<gene>
    <name evidence="13" type="ORF">A5683_02410</name>
</gene>
<dbReference type="PROSITE" id="PS50968">
    <property type="entry name" value="BIOTINYL_LIPOYL"/>
    <property type="match status" value="1"/>
</dbReference>
<evidence type="ECO:0000256" key="4">
    <source>
        <dbReference type="ARBA" id="ARBA00022741"/>
    </source>
</evidence>
<feature type="domain" description="Lipoyl-binding" evidence="10">
    <location>
        <begin position="581"/>
        <end position="656"/>
    </location>
</feature>
<dbReference type="SUPFAM" id="SSF56059">
    <property type="entry name" value="Glutathione synthetase ATP-binding domain-like"/>
    <property type="match status" value="1"/>
</dbReference>
<dbReference type="InterPro" id="IPR011761">
    <property type="entry name" value="ATP-grasp"/>
</dbReference>
<dbReference type="InterPro" id="IPR016185">
    <property type="entry name" value="PreATP-grasp_dom_sf"/>
</dbReference>
<dbReference type="GO" id="GO:0004075">
    <property type="term" value="F:biotin carboxylase activity"/>
    <property type="evidence" value="ECO:0007669"/>
    <property type="project" value="UniProtKB-EC"/>
</dbReference>
<feature type="domain" description="ATP-grasp" evidence="11">
    <location>
        <begin position="120"/>
        <end position="319"/>
    </location>
</feature>
<dbReference type="Gene3D" id="2.40.50.100">
    <property type="match status" value="1"/>
</dbReference>
<name>A0A1A2T3P5_MYCNT</name>
<feature type="domain" description="Biotin carboxylation" evidence="12">
    <location>
        <begin position="1"/>
        <end position="448"/>
    </location>
</feature>
<dbReference type="NCBIfam" id="NF006367">
    <property type="entry name" value="PRK08591.1"/>
    <property type="match status" value="1"/>
</dbReference>
<dbReference type="PROSITE" id="PS00867">
    <property type="entry name" value="CPSASE_2"/>
    <property type="match status" value="1"/>
</dbReference>
<dbReference type="EC" id="6.3.4.14" evidence="2"/>
<dbReference type="InterPro" id="IPR011054">
    <property type="entry name" value="Rudment_hybrid_motif"/>
</dbReference>
<dbReference type="FunFam" id="3.40.50.20:FF:000010">
    <property type="entry name" value="Propionyl-CoA carboxylase subunit alpha"/>
    <property type="match status" value="1"/>
</dbReference>
<dbReference type="PROSITE" id="PS00188">
    <property type="entry name" value="BIOTIN"/>
    <property type="match status" value="1"/>
</dbReference>
<dbReference type="AlphaFoldDB" id="A0A1A2T3P5"/>
<dbReference type="PANTHER" id="PTHR18866">
    <property type="entry name" value="CARBOXYLASE:PYRUVATE/ACETYL-COA/PROPIONYL-COA CARBOXYLASE"/>
    <property type="match status" value="1"/>
</dbReference>
<evidence type="ECO:0000259" key="10">
    <source>
        <dbReference type="PROSITE" id="PS50968"/>
    </source>
</evidence>